<dbReference type="RefSeq" id="WP_340337160.1">
    <property type="nucleotide sequence ID" value="NZ_JBBKZS010000009.1"/>
</dbReference>
<feature type="transmembrane region" description="Helical" evidence="6">
    <location>
        <begin position="293"/>
        <end position="318"/>
    </location>
</feature>
<feature type="transmembrane region" description="Helical" evidence="6">
    <location>
        <begin position="116"/>
        <end position="133"/>
    </location>
</feature>
<evidence type="ECO:0000256" key="1">
    <source>
        <dbReference type="ARBA" id="ARBA00004651"/>
    </source>
</evidence>
<dbReference type="InterPro" id="IPR043428">
    <property type="entry name" value="LivM-like"/>
</dbReference>
<sequence length="341" mass="37457">MQLPAGRAALFPAPMLMVLVLLLSTPLWVTRVGLYQYLALEIMIWMMFALGYNLLLGFTGLPSFGHGAYFGIGAYAFGLLQQKLWANLWFDLIGAVLVAALFGALVALFISHRRGIYYALLTIAFGQVAWFVANKAHSITGGEDGLLNIRRLPADFGFIVFDLKSNDALFYFCLVVFALVLVALWRLVHSPFGRVLSAIQQNETRASFVGYDVWLYKWLSFTLSTALAGLAGALFAMTQQSAYPNVMSLHNSGFVVMMVLIGGGLVSFWGPLIGAAFFILARDLLGAYTETWLLWYGLVFMAMVLFQPDGIAGAWQAWRRKPARAALRPLDAAVAVEGGAK</sequence>
<feature type="transmembrane region" description="Helical" evidence="6">
    <location>
        <begin position="258"/>
        <end position="281"/>
    </location>
</feature>
<comment type="subcellular location">
    <subcellularLocation>
        <location evidence="1">Cell membrane</location>
        <topology evidence="1">Multi-pass membrane protein</topology>
    </subcellularLocation>
</comment>
<accession>A0ABU8XB85</accession>
<feature type="transmembrane region" description="Helical" evidence="6">
    <location>
        <begin position="12"/>
        <end position="30"/>
    </location>
</feature>
<keyword evidence="4 6" id="KW-1133">Transmembrane helix</keyword>
<proteinExistence type="predicted"/>
<evidence type="ECO:0000313" key="7">
    <source>
        <dbReference type="EMBL" id="MEJ8857087.1"/>
    </source>
</evidence>
<comment type="caution">
    <text evidence="7">The sequence shown here is derived from an EMBL/GenBank/DDBJ whole genome shotgun (WGS) entry which is preliminary data.</text>
</comment>
<dbReference type="Pfam" id="PF02653">
    <property type="entry name" value="BPD_transp_2"/>
    <property type="match status" value="1"/>
</dbReference>
<evidence type="ECO:0000256" key="4">
    <source>
        <dbReference type="ARBA" id="ARBA00022989"/>
    </source>
</evidence>
<reference evidence="7 8" key="1">
    <citation type="submission" date="2024-03" db="EMBL/GenBank/DDBJ databases">
        <title>Novel species of the genus Variovorax.</title>
        <authorList>
            <person name="Liu Q."/>
            <person name="Xin Y.-H."/>
        </authorList>
    </citation>
    <scope>NUCLEOTIDE SEQUENCE [LARGE SCALE GENOMIC DNA]</scope>
    <source>
        <strain evidence="7 8">KACC 18901</strain>
    </source>
</reference>
<dbReference type="InterPro" id="IPR001851">
    <property type="entry name" value="ABC_transp_permease"/>
</dbReference>
<gene>
    <name evidence="7" type="ORF">WKW79_21095</name>
</gene>
<dbReference type="Proteomes" id="UP001367030">
    <property type="component" value="Unassembled WGS sequence"/>
</dbReference>
<feature type="transmembrane region" description="Helical" evidence="6">
    <location>
        <begin position="168"/>
        <end position="188"/>
    </location>
</feature>
<organism evidence="7 8">
    <name type="scientific">Variovorax robiniae</name>
    <dbReference type="NCBI Taxonomy" id="1836199"/>
    <lineage>
        <taxon>Bacteria</taxon>
        <taxon>Pseudomonadati</taxon>
        <taxon>Pseudomonadota</taxon>
        <taxon>Betaproteobacteria</taxon>
        <taxon>Burkholderiales</taxon>
        <taxon>Comamonadaceae</taxon>
        <taxon>Variovorax</taxon>
    </lineage>
</organism>
<dbReference type="CDD" id="cd06581">
    <property type="entry name" value="TM_PBP1_LivM_like"/>
    <property type="match status" value="1"/>
</dbReference>
<evidence type="ECO:0000256" key="2">
    <source>
        <dbReference type="ARBA" id="ARBA00022475"/>
    </source>
</evidence>
<keyword evidence="5 6" id="KW-0472">Membrane</keyword>
<evidence type="ECO:0000313" key="8">
    <source>
        <dbReference type="Proteomes" id="UP001367030"/>
    </source>
</evidence>
<evidence type="ECO:0000256" key="3">
    <source>
        <dbReference type="ARBA" id="ARBA00022692"/>
    </source>
</evidence>
<dbReference type="EMBL" id="JBBKZS010000009">
    <property type="protein sequence ID" value="MEJ8857087.1"/>
    <property type="molecule type" value="Genomic_DNA"/>
</dbReference>
<evidence type="ECO:0000256" key="6">
    <source>
        <dbReference type="SAM" id="Phobius"/>
    </source>
</evidence>
<dbReference type="PANTHER" id="PTHR30482">
    <property type="entry name" value="HIGH-AFFINITY BRANCHED-CHAIN AMINO ACID TRANSPORT SYSTEM PERMEASE"/>
    <property type="match status" value="1"/>
</dbReference>
<evidence type="ECO:0000256" key="5">
    <source>
        <dbReference type="ARBA" id="ARBA00023136"/>
    </source>
</evidence>
<keyword evidence="2" id="KW-1003">Cell membrane</keyword>
<protein>
    <submittedName>
        <fullName evidence="7">Branched-chain amino acid ABC transporter permease</fullName>
    </submittedName>
</protein>
<name>A0ABU8XB85_9BURK</name>
<feature type="transmembrane region" description="Helical" evidence="6">
    <location>
        <begin position="218"/>
        <end position="237"/>
    </location>
</feature>
<dbReference type="PANTHER" id="PTHR30482:SF17">
    <property type="entry name" value="ABC TRANSPORTER ATP-BINDING PROTEIN"/>
    <property type="match status" value="1"/>
</dbReference>
<keyword evidence="3 6" id="KW-0812">Transmembrane</keyword>
<keyword evidence="8" id="KW-1185">Reference proteome</keyword>
<feature type="transmembrane region" description="Helical" evidence="6">
    <location>
        <begin position="88"/>
        <end position="110"/>
    </location>
</feature>